<evidence type="ECO:0000256" key="5">
    <source>
        <dbReference type="ARBA" id="ARBA00022857"/>
    </source>
</evidence>
<evidence type="ECO:0000256" key="6">
    <source>
        <dbReference type="ARBA" id="ARBA00023002"/>
    </source>
</evidence>
<dbReference type="SUPFAM" id="SSF51735">
    <property type="entry name" value="NAD(P)-binding Rossmann-fold domains"/>
    <property type="match status" value="1"/>
</dbReference>
<evidence type="ECO:0000256" key="3">
    <source>
        <dbReference type="ARBA" id="ARBA00022528"/>
    </source>
</evidence>
<dbReference type="PANTHER" id="PTHR43490">
    <property type="entry name" value="(+)-NEOMENTHOL DEHYDROGENASE"/>
    <property type="match status" value="1"/>
</dbReference>
<evidence type="ECO:0000256" key="9">
    <source>
        <dbReference type="SAM" id="Phobius"/>
    </source>
</evidence>
<dbReference type="Proteomes" id="UP001295469">
    <property type="component" value="Chromosome A06"/>
</dbReference>
<comment type="subcellular location">
    <subcellularLocation>
        <location evidence="1">Plastid</location>
        <location evidence="1">Chloroplast</location>
    </subcellularLocation>
</comment>
<keyword evidence="3" id="KW-0150">Chloroplast</keyword>
<dbReference type="GO" id="GO:0009507">
    <property type="term" value="C:chloroplast"/>
    <property type="evidence" value="ECO:0007669"/>
    <property type="project" value="UniProtKB-SubCell"/>
</dbReference>
<keyword evidence="6 8" id="KW-0560">Oxidoreductase</keyword>
<sequence>MTNKEKARERREKRMQEISLLRTIPYSDHQRWWSSENVVAVVTGSNRGIGLEIARQLASHGLTLVLTARNVDAGLEAVTSLSLQQGLKVDFHQLDVTDASSIKEFGCWIKQTFGGLDILVNNAGVNYNLGSDNSVEFAETVVSTNYHGTKNMIKAMIPLMRPSPQGARIVNVSSRLGRVYGRRNVSKLLSLLLSLSFSFRLILHMLLQRLANVELRDQLSNPDSLTEELLDRTVSTFIEQVKDGTWESGGWPQTFTDYSISKLAVNAYTRMIAKELSTRQEGEKIYVNSFCPGWVKTAMTGFAGNMSPEDAADTGVWLSLVLSEEAVTGKFFAERREINF</sequence>
<dbReference type="GO" id="GO:0016616">
    <property type="term" value="F:oxidoreductase activity, acting on the CH-OH group of donors, NAD or NADP as acceptor"/>
    <property type="evidence" value="ECO:0007669"/>
    <property type="project" value="InterPro"/>
</dbReference>
<dbReference type="PANTHER" id="PTHR43490:SF70">
    <property type="entry name" value="SHORT-CHAIN DEHYDROGENASE_REDUCTASE"/>
    <property type="match status" value="1"/>
</dbReference>
<name>A0A816SP07_BRANA</name>
<feature type="transmembrane region" description="Helical" evidence="9">
    <location>
        <begin position="188"/>
        <end position="207"/>
    </location>
</feature>
<evidence type="ECO:0000313" key="10">
    <source>
        <dbReference type="EMBL" id="CAF2087333.1"/>
    </source>
</evidence>
<evidence type="ECO:0000256" key="8">
    <source>
        <dbReference type="RuleBase" id="RU369024"/>
    </source>
</evidence>
<dbReference type="Gene3D" id="3.40.50.720">
    <property type="entry name" value="NAD(P)-binding Rossmann-like Domain"/>
    <property type="match status" value="1"/>
</dbReference>
<dbReference type="InterPro" id="IPR045313">
    <property type="entry name" value="CBR1-like"/>
</dbReference>
<reference evidence="10" key="1">
    <citation type="submission" date="2021-01" db="EMBL/GenBank/DDBJ databases">
        <authorList>
            <consortium name="Genoscope - CEA"/>
            <person name="William W."/>
        </authorList>
    </citation>
    <scope>NUCLEOTIDE SEQUENCE</scope>
</reference>
<dbReference type="Pfam" id="PF00106">
    <property type="entry name" value="adh_short"/>
    <property type="match status" value="2"/>
</dbReference>
<keyword evidence="4" id="KW-0934">Plastid</keyword>
<keyword evidence="9" id="KW-0812">Transmembrane</keyword>
<organism evidence="10">
    <name type="scientific">Brassica napus</name>
    <name type="common">Rape</name>
    <dbReference type="NCBI Taxonomy" id="3708"/>
    <lineage>
        <taxon>Eukaryota</taxon>
        <taxon>Viridiplantae</taxon>
        <taxon>Streptophyta</taxon>
        <taxon>Embryophyta</taxon>
        <taxon>Tracheophyta</taxon>
        <taxon>Spermatophyta</taxon>
        <taxon>Magnoliopsida</taxon>
        <taxon>eudicotyledons</taxon>
        <taxon>Gunneridae</taxon>
        <taxon>Pentapetalae</taxon>
        <taxon>rosids</taxon>
        <taxon>malvids</taxon>
        <taxon>Brassicales</taxon>
        <taxon>Brassicaceae</taxon>
        <taxon>Brassiceae</taxon>
        <taxon>Brassica</taxon>
    </lineage>
</organism>
<evidence type="ECO:0000256" key="1">
    <source>
        <dbReference type="ARBA" id="ARBA00004229"/>
    </source>
</evidence>
<gene>
    <name evidence="10" type="ORF">DARMORV10_A06P28490.1</name>
</gene>
<dbReference type="InterPro" id="IPR036291">
    <property type="entry name" value="NAD(P)-bd_dom_sf"/>
</dbReference>
<dbReference type="PRINTS" id="PR00080">
    <property type="entry name" value="SDRFAMILY"/>
</dbReference>
<evidence type="ECO:0000256" key="2">
    <source>
        <dbReference type="ARBA" id="ARBA00006484"/>
    </source>
</evidence>
<keyword evidence="9" id="KW-1133">Transmembrane helix</keyword>
<evidence type="ECO:0000256" key="7">
    <source>
        <dbReference type="RuleBase" id="RU000363"/>
    </source>
</evidence>
<protein>
    <recommendedName>
        <fullName evidence="8">Short-chain dehydrogenase/reductase</fullName>
        <ecNumber evidence="8">1.1.1.-</ecNumber>
    </recommendedName>
</protein>
<keyword evidence="9" id="KW-0472">Membrane</keyword>
<dbReference type="AlphaFoldDB" id="A0A816SP07"/>
<proteinExistence type="inferred from homology"/>
<accession>A0A816SP07</accession>
<dbReference type="InterPro" id="IPR002347">
    <property type="entry name" value="SDR_fam"/>
</dbReference>
<dbReference type="EMBL" id="HG994360">
    <property type="protein sequence ID" value="CAF2087333.1"/>
    <property type="molecule type" value="Genomic_DNA"/>
</dbReference>
<dbReference type="EC" id="1.1.1.-" evidence="8"/>
<comment type="similarity">
    <text evidence="2 7">Belongs to the short-chain dehydrogenases/reductases (SDR) family.</text>
</comment>
<dbReference type="PRINTS" id="PR00081">
    <property type="entry name" value="GDHRDH"/>
</dbReference>
<evidence type="ECO:0000256" key="4">
    <source>
        <dbReference type="ARBA" id="ARBA00022640"/>
    </source>
</evidence>
<dbReference type="SMR" id="A0A816SP07"/>
<dbReference type="CDD" id="cd05324">
    <property type="entry name" value="carb_red_PTCR-like_SDR_c"/>
    <property type="match status" value="1"/>
</dbReference>
<keyword evidence="5 8" id="KW-0521">NADP</keyword>